<sequence length="136" mass="15569">MAQDVDTANLEARLTTLGSQVEHLAQILPRPGVSSEESTTEGWLDELNDFTAEMRQARTQSSSFSRREEEMTKREKILEQKKAEIMEREELLKQEVAEIEKIEELLERCIRTPLFTDSALTPETQAQQQQPSPHNG</sequence>
<proteinExistence type="predicted"/>
<gene>
    <name evidence="3" type="ORF">JMJ35_006950</name>
</gene>
<dbReference type="EMBL" id="JAFEKC020000015">
    <property type="protein sequence ID" value="KAK0510518.1"/>
    <property type="molecule type" value="Genomic_DNA"/>
</dbReference>
<protein>
    <submittedName>
        <fullName evidence="3">Uncharacterized protein</fullName>
    </submittedName>
</protein>
<name>A0AA39QZE1_9LECA</name>
<dbReference type="AlphaFoldDB" id="A0AA39QZE1"/>
<feature type="region of interest" description="Disordered" evidence="2">
    <location>
        <begin position="114"/>
        <end position="136"/>
    </location>
</feature>
<feature type="coiled-coil region" evidence="1">
    <location>
        <begin position="68"/>
        <end position="112"/>
    </location>
</feature>
<evidence type="ECO:0000313" key="3">
    <source>
        <dbReference type="EMBL" id="KAK0510518.1"/>
    </source>
</evidence>
<evidence type="ECO:0000256" key="2">
    <source>
        <dbReference type="SAM" id="MobiDB-lite"/>
    </source>
</evidence>
<evidence type="ECO:0000256" key="1">
    <source>
        <dbReference type="SAM" id="Coils"/>
    </source>
</evidence>
<evidence type="ECO:0000313" key="4">
    <source>
        <dbReference type="Proteomes" id="UP001166286"/>
    </source>
</evidence>
<comment type="caution">
    <text evidence="3">The sequence shown here is derived from an EMBL/GenBank/DDBJ whole genome shotgun (WGS) entry which is preliminary data.</text>
</comment>
<keyword evidence="4" id="KW-1185">Reference proteome</keyword>
<organism evidence="3 4">
    <name type="scientific">Cladonia borealis</name>
    <dbReference type="NCBI Taxonomy" id="184061"/>
    <lineage>
        <taxon>Eukaryota</taxon>
        <taxon>Fungi</taxon>
        <taxon>Dikarya</taxon>
        <taxon>Ascomycota</taxon>
        <taxon>Pezizomycotina</taxon>
        <taxon>Lecanoromycetes</taxon>
        <taxon>OSLEUM clade</taxon>
        <taxon>Lecanoromycetidae</taxon>
        <taxon>Lecanorales</taxon>
        <taxon>Lecanorineae</taxon>
        <taxon>Cladoniaceae</taxon>
        <taxon>Cladonia</taxon>
    </lineage>
</organism>
<dbReference type="Proteomes" id="UP001166286">
    <property type="component" value="Unassembled WGS sequence"/>
</dbReference>
<feature type="compositionally biased region" description="Polar residues" evidence="2">
    <location>
        <begin position="118"/>
        <end position="136"/>
    </location>
</feature>
<keyword evidence="1" id="KW-0175">Coiled coil</keyword>
<accession>A0AA39QZE1</accession>
<reference evidence="3" key="1">
    <citation type="submission" date="2023-03" db="EMBL/GenBank/DDBJ databases">
        <title>Complete genome of Cladonia borealis.</title>
        <authorList>
            <person name="Park H."/>
        </authorList>
    </citation>
    <scope>NUCLEOTIDE SEQUENCE</scope>
    <source>
        <strain evidence="3">ANT050790</strain>
    </source>
</reference>